<dbReference type="Gene3D" id="3.40.50.970">
    <property type="match status" value="1"/>
</dbReference>
<dbReference type="Gene3D" id="3.40.50.920">
    <property type="match status" value="1"/>
</dbReference>
<evidence type="ECO:0000256" key="2">
    <source>
        <dbReference type="ARBA" id="ARBA00007131"/>
    </source>
</evidence>
<organism evidence="6 7">
    <name type="scientific">Selenihalanaerobacter shriftii</name>
    <dbReference type="NCBI Taxonomy" id="142842"/>
    <lineage>
        <taxon>Bacteria</taxon>
        <taxon>Bacillati</taxon>
        <taxon>Bacillota</taxon>
        <taxon>Clostridia</taxon>
        <taxon>Halanaerobiales</taxon>
        <taxon>Halobacteroidaceae</taxon>
        <taxon>Selenihalanaerobacter</taxon>
    </lineage>
</organism>
<evidence type="ECO:0000313" key="7">
    <source>
        <dbReference type="Proteomes" id="UP000190625"/>
    </source>
</evidence>
<gene>
    <name evidence="6" type="ORF">SAMN02745118_00813</name>
</gene>
<keyword evidence="7" id="KW-1185">Reference proteome</keyword>
<dbReference type="InterPro" id="IPR020826">
    <property type="entry name" value="Transketolase_BS"/>
</dbReference>
<dbReference type="InterPro" id="IPR009014">
    <property type="entry name" value="Transketo_C/PFOR_II"/>
</dbReference>
<dbReference type="InterPro" id="IPR029061">
    <property type="entry name" value="THDP-binding"/>
</dbReference>
<evidence type="ECO:0000313" key="6">
    <source>
        <dbReference type="EMBL" id="SJZ42644.1"/>
    </source>
</evidence>
<dbReference type="GO" id="GO:0016740">
    <property type="term" value="F:transferase activity"/>
    <property type="evidence" value="ECO:0007669"/>
    <property type="project" value="UniProtKB-KW"/>
</dbReference>
<dbReference type="InterPro" id="IPR005475">
    <property type="entry name" value="Transketolase-like_Pyr-bd"/>
</dbReference>
<evidence type="ECO:0000256" key="1">
    <source>
        <dbReference type="ARBA" id="ARBA00001964"/>
    </source>
</evidence>
<comment type="similarity">
    <text evidence="2">Belongs to the transketolase family.</text>
</comment>
<dbReference type="STRING" id="142842.SAMN02745118_00813"/>
<dbReference type="SUPFAM" id="SSF52518">
    <property type="entry name" value="Thiamin diphosphate-binding fold (THDP-binding)"/>
    <property type="match status" value="1"/>
</dbReference>
<accession>A0A1T4KJR6</accession>
<dbReference type="InterPro" id="IPR051157">
    <property type="entry name" value="PDH/Transketolase"/>
</dbReference>
<reference evidence="7" key="1">
    <citation type="submission" date="2017-02" db="EMBL/GenBank/DDBJ databases">
        <authorList>
            <person name="Varghese N."/>
            <person name="Submissions S."/>
        </authorList>
    </citation>
    <scope>NUCLEOTIDE SEQUENCE [LARGE SCALE GENOMIC DNA]</scope>
    <source>
        <strain evidence="7">ATCC BAA-73</strain>
    </source>
</reference>
<dbReference type="AlphaFoldDB" id="A0A1T4KJR6"/>
<dbReference type="PANTHER" id="PTHR43825:SF1">
    <property type="entry name" value="TRANSKETOLASE-LIKE PYRIMIDINE-BINDING DOMAIN-CONTAINING PROTEIN"/>
    <property type="match status" value="1"/>
</dbReference>
<dbReference type="SMART" id="SM00861">
    <property type="entry name" value="Transket_pyr"/>
    <property type="match status" value="1"/>
</dbReference>
<comment type="cofactor">
    <cofactor evidence="1">
        <name>thiamine diphosphate</name>
        <dbReference type="ChEBI" id="CHEBI:58937"/>
    </cofactor>
</comment>
<proteinExistence type="inferred from homology"/>
<evidence type="ECO:0000259" key="5">
    <source>
        <dbReference type="SMART" id="SM00861"/>
    </source>
</evidence>
<dbReference type="Proteomes" id="UP000190625">
    <property type="component" value="Unassembled WGS sequence"/>
</dbReference>
<protein>
    <submittedName>
        <fullName evidence="6">Transketolase subunit B</fullName>
    </submittedName>
</protein>
<dbReference type="FunFam" id="3.40.50.970:FF:000129">
    <property type="entry name" value="Transketolase"/>
    <property type="match status" value="1"/>
</dbReference>
<dbReference type="InterPro" id="IPR033248">
    <property type="entry name" value="Transketolase_C"/>
</dbReference>
<dbReference type="Pfam" id="PF02779">
    <property type="entry name" value="Transket_pyr"/>
    <property type="match status" value="1"/>
</dbReference>
<dbReference type="PANTHER" id="PTHR43825">
    <property type="entry name" value="PYRUVATE DEHYDROGENASE E1 COMPONENT"/>
    <property type="match status" value="1"/>
</dbReference>
<dbReference type="RefSeq" id="WP_078809306.1">
    <property type="nucleotide sequence ID" value="NZ_FUWM01000006.1"/>
</dbReference>
<dbReference type="CDD" id="cd07033">
    <property type="entry name" value="TPP_PYR_DXS_TK_like"/>
    <property type="match status" value="1"/>
</dbReference>
<dbReference type="OrthoDB" id="8732661at2"/>
<evidence type="ECO:0000256" key="3">
    <source>
        <dbReference type="ARBA" id="ARBA00022679"/>
    </source>
</evidence>
<sequence>MSEKIATRDAYGEALLELGKENENIVVFDADVGSSTRVKNFAAEFPERFFQMGIAEQNMVGTAAGMATAGKVPFVSTFAVFGSSRVADQIRNSIAYPNLNVKIAVTHAGITVGEDGATHQAIEDIGIMRSIPNMTVIVPGDAVEAKAVVEAAVDYDGPVYMRFTRGGVPVVFDEEDYEFKWGKVMPIKEGSDLTIFATGVMVGEALDAANRLAEEGIDVEVVNVHTIKPIDVEGVVASAKKTGAVVTAEEHNIYGGLGSAVAEALGENYPVPMKRVGIKDTFGRSGGPEELMDYFEISAKHIISAVKEVLDKK</sequence>
<keyword evidence="4" id="KW-0786">Thiamine pyrophosphate</keyword>
<dbReference type="EMBL" id="FUWM01000006">
    <property type="protein sequence ID" value="SJZ42644.1"/>
    <property type="molecule type" value="Genomic_DNA"/>
</dbReference>
<dbReference type="PROSITE" id="PS00802">
    <property type="entry name" value="TRANSKETOLASE_2"/>
    <property type="match status" value="1"/>
</dbReference>
<evidence type="ECO:0000256" key="4">
    <source>
        <dbReference type="ARBA" id="ARBA00023052"/>
    </source>
</evidence>
<name>A0A1T4KJR6_9FIRM</name>
<keyword evidence="3" id="KW-0808">Transferase</keyword>
<feature type="domain" description="Transketolase-like pyrimidine-binding" evidence="5">
    <location>
        <begin position="5"/>
        <end position="170"/>
    </location>
</feature>
<dbReference type="SUPFAM" id="SSF52922">
    <property type="entry name" value="TK C-terminal domain-like"/>
    <property type="match status" value="1"/>
</dbReference>
<dbReference type="Pfam" id="PF02780">
    <property type="entry name" value="Transketolase_C"/>
    <property type="match status" value="1"/>
</dbReference>